<evidence type="ECO:0000256" key="1">
    <source>
        <dbReference type="ARBA" id="ARBA00023015"/>
    </source>
</evidence>
<proteinExistence type="predicted"/>
<feature type="domain" description="HTH gntR-type" evidence="4">
    <location>
        <begin position="11"/>
        <end position="78"/>
    </location>
</feature>
<dbReference type="GO" id="GO:0003700">
    <property type="term" value="F:DNA-binding transcription factor activity"/>
    <property type="evidence" value="ECO:0007669"/>
    <property type="project" value="InterPro"/>
</dbReference>
<evidence type="ECO:0000256" key="3">
    <source>
        <dbReference type="ARBA" id="ARBA00023163"/>
    </source>
</evidence>
<reference evidence="5 6" key="1">
    <citation type="submission" date="2020-08" db="EMBL/GenBank/DDBJ databases">
        <title>Genomic Encyclopedia of Type Strains, Phase IV (KMG-IV): sequencing the most valuable type-strain genomes for metagenomic binning, comparative biology and taxonomic classification.</title>
        <authorList>
            <person name="Goeker M."/>
        </authorList>
    </citation>
    <scope>NUCLEOTIDE SEQUENCE [LARGE SCALE GENOMIC DNA]</scope>
    <source>
        <strain evidence="5 6">DSM 22336</strain>
    </source>
</reference>
<dbReference type="InterPro" id="IPR011711">
    <property type="entry name" value="GntR_C"/>
</dbReference>
<dbReference type="Proteomes" id="UP000555393">
    <property type="component" value="Unassembled WGS sequence"/>
</dbReference>
<dbReference type="SMART" id="SM00895">
    <property type="entry name" value="FCD"/>
    <property type="match status" value="1"/>
</dbReference>
<dbReference type="InterPro" id="IPR036390">
    <property type="entry name" value="WH_DNA-bd_sf"/>
</dbReference>
<evidence type="ECO:0000313" key="5">
    <source>
        <dbReference type="EMBL" id="MBB6260372.1"/>
    </source>
</evidence>
<keyword evidence="3" id="KW-0804">Transcription</keyword>
<dbReference type="Pfam" id="PF07729">
    <property type="entry name" value="FCD"/>
    <property type="match status" value="1"/>
</dbReference>
<gene>
    <name evidence="5" type="ORF">FHS77_000896</name>
</gene>
<dbReference type="SUPFAM" id="SSF46785">
    <property type="entry name" value="Winged helix' DNA-binding domain"/>
    <property type="match status" value="1"/>
</dbReference>
<dbReference type="SMART" id="SM00345">
    <property type="entry name" value="HTH_GNTR"/>
    <property type="match status" value="1"/>
</dbReference>
<dbReference type="Gene3D" id="1.20.120.530">
    <property type="entry name" value="GntR ligand-binding domain-like"/>
    <property type="match status" value="1"/>
</dbReference>
<protein>
    <submittedName>
        <fullName evidence="5">DNA-binding GntR family transcriptional regulator</fullName>
    </submittedName>
</protein>
<dbReference type="PROSITE" id="PS50949">
    <property type="entry name" value="HTH_GNTR"/>
    <property type="match status" value="1"/>
</dbReference>
<keyword evidence="1" id="KW-0805">Transcription regulation</keyword>
<dbReference type="InterPro" id="IPR036388">
    <property type="entry name" value="WH-like_DNA-bd_sf"/>
</dbReference>
<dbReference type="GO" id="GO:0003677">
    <property type="term" value="F:DNA binding"/>
    <property type="evidence" value="ECO:0007669"/>
    <property type="project" value="UniProtKB-KW"/>
</dbReference>
<dbReference type="SUPFAM" id="SSF48008">
    <property type="entry name" value="GntR ligand-binding domain-like"/>
    <property type="match status" value="1"/>
</dbReference>
<accession>A0A841LUY9</accession>
<keyword evidence="6" id="KW-1185">Reference proteome</keyword>
<sequence>MLDKQLSSPEKTNSEKAYRQLREDIVFGAFLPNEKLKIETLREKYGLGAGPLREALARLSSEHLVVLEGQRGFTVAPMSAEDAYDIGETRTLLEIEALRQSFLHGDEDWETQLVAAYHRLVRAEQKVIQGETDFIEWETRNAIFHETMVAACPSQWVMRMRQQIYEQHQRYRHLSRKQSVGVRDIASEHKALFDAAFNRDIQGATEIIRNHIARTTQTVLQTLKAR</sequence>
<comment type="caution">
    <text evidence="5">The sequence shown here is derived from an EMBL/GenBank/DDBJ whole genome shotgun (WGS) entry which is preliminary data.</text>
</comment>
<name>A0A841LUY9_9HYPH</name>
<dbReference type="Pfam" id="PF00392">
    <property type="entry name" value="GntR"/>
    <property type="match status" value="1"/>
</dbReference>
<evidence type="ECO:0000313" key="6">
    <source>
        <dbReference type="Proteomes" id="UP000555393"/>
    </source>
</evidence>
<evidence type="ECO:0000256" key="2">
    <source>
        <dbReference type="ARBA" id="ARBA00023125"/>
    </source>
</evidence>
<dbReference type="PANTHER" id="PTHR43537">
    <property type="entry name" value="TRANSCRIPTIONAL REGULATOR, GNTR FAMILY"/>
    <property type="match status" value="1"/>
</dbReference>
<evidence type="ECO:0000259" key="4">
    <source>
        <dbReference type="PROSITE" id="PS50949"/>
    </source>
</evidence>
<dbReference type="InterPro" id="IPR008920">
    <property type="entry name" value="TF_FadR/GntR_C"/>
</dbReference>
<organism evidence="5 6">
    <name type="scientific">Paenochrobactrum gallinarii</name>
    <dbReference type="NCBI Taxonomy" id="643673"/>
    <lineage>
        <taxon>Bacteria</taxon>
        <taxon>Pseudomonadati</taxon>
        <taxon>Pseudomonadota</taxon>
        <taxon>Alphaproteobacteria</taxon>
        <taxon>Hyphomicrobiales</taxon>
        <taxon>Brucellaceae</taxon>
        <taxon>Paenochrobactrum</taxon>
    </lineage>
</organism>
<dbReference type="RefSeq" id="WP_184220519.1">
    <property type="nucleotide sequence ID" value="NZ_JACIIU010000002.1"/>
</dbReference>
<dbReference type="EMBL" id="JACIIU010000002">
    <property type="protein sequence ID" value="MBB6260372.1"/>
    <property type="molecule type" value="Genomic_DNA"/>
</dbReference>
<keyword evidence="2 5" id="KW-0238">DNA-binding</keyword>
<dbReference type="AlphaFoldDB" id="A0A841LUY9"/>
<dbReference type="InterPro" id="IPR000524">
    <property type="entry name" value="Tscrpt_reg_HTH_GntR"/>
</dbReference>
<dbReference type="Gene3D" id="1.10.10.10">
    <property type="entry name" value="Winged helix-like DNA-binding domain superfamily/Winged helix DNA-binding domain"/>
    <property type="match status" value="1"/>
</dbReference>
<dbReference type="PANTHER" id="PTHR43537:SF20">
    <property type="entry name" value="HTH-TYPE TRANSCRIPTIONAL REPRESSOR GLAR"/>
    <property type="match status" value="1"/>
</dbReference>